<dbReference type="InterPro" id="IPR000014">
    <property type="entry name" value="PAS"/>
</dbReference>
<dbReference type="PANTHER" id="PTHR44757">
    <property type="entry name" value="DIGUANYLATE CYCLASE DGCP"/>
    <property type="match status" value="1"/>
</dbReference>
<reference evidence="9 10" key="1">
    <citation type="submission" date="2006-02" db="EMBL/GenBank/DDBJ databases">
        <authorList>
            <person name="Pinhassi J."/>
            <person name="Pedros-Alio C."/>
            <person name="Ferriera S."/>
            <person name="Johnson J."/>
            <person name="Kravitz S."/>
            <person name="Halpern A."/>
            <person name="Remington K."/>
            <person name="Beeson K."/>
            <person name="Tran B."/>
            <person name="Rogers Y.-H."/>
            <person name="Friedman R."/>
            <person name="Venter J.C."/>
        </authorList>
    </citation>
    <scope>NUCLEOTIDE SEQUENCE [LARGE SCALE GENOMIC DNA]</scope>
    <source>
        <strain evidence="9 10">MED297</strain>
    </source>
</reference>
<keyword evidence="2" id="KW-0175">Coiled coil</keyword>
<dbReference type="OrthoDB" id="8416215at2"/>
<dbReference type="Pfam" id="PF08448">
    <property type="entry name" value="PAS_4"/>
    <property type="match status" value="1"/>
</dbReference>
<name>A4BJS0_9GAMM</name>
<protein>
    <submittedName>
        <fullName evidence="9">Predicted signal transduction protein containing a membrane domain, an EAL and a GGDEF domain</fullName>
    </submittedName>
</protein>
<feature type="domain" description="HAMP" evidence="7">
    <location>
        <begin position="222"/>
        <end position="278"/>
    </location>
</feature>
<dbReference type="RefSeq" id="WP_008043905.1">
    <property type="nucleotide sequence ID" value="NZ_CH724150.1"/>
</dbReference>
<dbReference type="SUPFAM" id="SSF141868">
    <property type="entry name" value="EAL domain-like"/>
    <property type="match status" value="1"/>
</dbReference>
<evidence type="ECO:0000259" key="5">
    <source>
        <dbReference type="PROSITE" id="PS50112"/>
    </source>
</evidence>
<dbReference type="Gene3D" id="3.20.20.450">
    <property type="entry name" value="EAL domain"/>
    <property type="match status" value="1"/>
</dbReference>
<dbReference type="PROSITE" id="PS50887">
    <property type="entry name" value="GGDEF"/>
    <property type="match status" value="1"/>
</dbReference>
<evidence type="ECO:0000259" key="7">
    <source>
        <dbReference type="PROSITE" id="PS50885"/>
    </source>
</evidence>
<feature type="coiled-coil region" evidence="2">
    <location>
        <begin position="583"/>
        <end position="611"/>
    </location>
</feature>
<evidence type="ECO:0000256" key="3">
    <source>
        <dbReference type="SAM" id="MobiDB-lite"/>
    </source>
</evidence>
<feature type="coiled-coil region" evidence="2">
    <location>
        <begin position="266"/>
        <end position="297"/>
    </location>
</feature>
<dbReference type="PROSITE" id="PS50112">
    <property type="entry name" value="PAS"/>
    <property type="match status" value="1"/>
</dbReference>
<organism evidence="9 10">
    <name type="scientific">Reinekea blandensis MED297</name>
    <dbReference type="NCBI Taxonomy" id="314283"/>
    <lineage>
        <taxon>Bacteria</taxon>
        <taxon>Pseudomonadati</taxon>
        <taxon>Pseudomonadota</taxon>
        <taxon>Gammaproteobacteria</taxon>
        <taxon>Oceanospirillales</taxon>
        <taxon>Saccharospirillaceae</taxon>
        <taxon>Reinekea</taxon>
    </lineage>
</organism>
<dbReference type="GO" id="GO:0007165">
    <property type="term" value="P:signal transduction"/>
    <property type="evidence" value="ECO:0007669"/>
    <property type="project" value="InterPro"/>
</dbReference>
<dbReference type="SMART" id="SM00304">
    <property type="entry name" value="HAMP"/>
    <property type="match status" value="1"/>
</dbReference>
<keyword evidence="4" id="KW-0812">Transmembrane</keyword>
<feature type="region of interest" description="Disordered" evidence="3">
    <location>
        <begin position="1"/>
        <end position="36"/>
    </location>
</feature>
<sequence>MLRDNELTMQTPAAPGSALVKKQSQFPEPESERRMKATRSLKKLTSSRLSVRLATAGLLTALLLSVLVTGVQLTLEIQQHKDTVALDLERMITSTRLPAANAVFTYDYGLADQLVESLLLNSYVQQVQLLDEHGTVIANGQRSQMTERGHTYLQPLLGDPIRTINIPLPLSDKTPDLTGQLAIRYNYHLPFEDLMQSTWMRLILNVIEVSLLTSVLVYLFNRVVTQPVANLTQQLEAIETSPTEGQRLQLIYAHRDDEIGSLTDTINHQLQQLDTLIKENELALEEAEQSYQNLNTLVESLPHLINVKTLDGVPLLANQAFLKSYRLSPDDYLKPEHYNVIFDSLSPATRQLLEEADQEAVESNQAVLLPEISWRLPDGHHLSLEMRKLSIQYKGQPAILSVGVDITERKLHQEHIQHLAYHDALTDLPNRHLFLDRLDQALLRTQRSKQYGALIFVDLDNFKTINDTKGHLAGDAVLADVAERLKHAFREVDTVARLGGDEFVICMTDLGRTEQEAYDIAHDRSVKLMDAMKRPFQTQGDQLIVSASLGLAFFHDHSLTASELLSHADMAMYRAKETGKNRIILFQEEMAEASERLLELKEDSRNALRRDEFHLVFQPQVDARDRKILGAEALLRWTHPSRGMVSPGEFIPLLEDGEMMPLVGQKVIELAAAQLADWRKEGLIREDFRLSLNVSPQQFRQADFVSTVRTVLDEHDLPAYLIDLEITEGMIIDNIDHTVAAMKELREMGIHFSIDDFGTGYSNLNYLKRLPLDVLKVDQSFVRDIEHDANDTAIVRTIIAMADQLKLNTVAEGVETEDQLTLLRELGCQVFQGYLYSPPLKNVEFASLLKTQISEPE</sequence>
<dbReference type="NCBIfam" id="TIGR00229">
    <property type="entry name" value="sensory_box"/>
    <property type="match status" value="1"/>
</dbReference>
<dbReference type="InterPro" id="IPR035965">
    <property type="entry name" value="PAS-like_dom_sf"/>
</dbReference>
<dbReference type="SUPFAM" id="SSF55785">
    <property type="entry name" value="PYP-like sensor domain (PAS domain)"/>
    <property type="match status" value="1"/>
</dbReference>
<dbReference type="Gene3D" id="6.10.340.10">
    <property type="match status" value="1"/>
</dbReference>
<dbReference type="PROSITE" id="PS50883">
    <property type="entry name" value="EAL"/>
    <property type="match status" value="1"/>
</dbReference>
<evidence type="ECO:0000256" key="4">
    <source>
        <dbReference type="SAM" id="Phobius"/>
    </source>
</evidence>
<dbReference type="SMART" id="SM00267">
    <property type="entry name" value="GGDEF"/>
    <property type="match status" value="1"/>
</dbReference>
<dbReference type="STRING" id="314283.MED297_17587"/>
<evidence type="ECO:0000313" key="9">
    <source>
        <dbReference type="EMBL" id="EAR07645.1"/>
    </source>
</evidence>
<dbReference type="Pfam" id="PF00990">
    <property type="entry name" value="GGDEF"/>
    <property type="match status" value="1"/>
</dbReference>
<dbReference type="InterPro" id="IPR035919">
    <property type="entry name" value="EAL_sf"/>
</dbReference>
<dbReference type="InterPro" id="IPR013656">
    <property type="entry name" value="PAS_4"/>
</dbReference>
<dbReference type="AlphaFoldDB" id="A4BJS0"/>
<comment type="cofactor">
    <cofactor evidence="1">
        <name>Mg(2+)</name>
        <dbReference type="ChEBI" id="CHEBI:18420"/>
    </cofactor>
</comment>
<dbReference type="InterPro" id="IPR029787">
    <property type="entry name" value="Nucleotide_cyclase"/>
</dbReference>
<evidence type="ECO:0000259" key="6">
    <source>
        <dbReference type="PROSITE" id="PS50883"/>
    </source>
</evidence>
<gene>
    <name evidence="9" type="ORF">MED297_17587</name>
</gene>
<dbReference type="CDD" id="cd01949">
    <property type="entry name" value="GGDEF"/>
    <property type="match status" value="1"/>
</dbReference>
<feature type="domain" description="GGDEF" evidence="8">
    <location>
        <begin position="450"/>
        <end position="588"/>
    </location>
</feature>
<accession>A4BJS0</accession>
<comment type="caution">
    <text evidence="9">The sequence shown here is derived from an EMBL/GenBank/DDBJ whole genome shotgun (WGS) entry which is preliminary data.</text>
</comment>
<dbReference type="GO" id="GO:0016020">
    <property type="term" value="C:membrane"/>
    <property type="evidence" value="ECO:0007669"/>
    <property type="project" value="InterPro"/>
</dbReference>
<dbReference type="PANTHER" id="PTHR44757:SF2">
    <property type="entry name" value="BIOFILM ARCHITECTURE MAINTENANCE PROTEIN MBAA"/>
    <property type="match status" value="1"/>
</dbReference>
<evidence type="ECO:0000313" key="10">
    <source>
        <dbReference type="Proteomes" id="UP000005953"/>
    </source>
</evidence>
<dbReference type="HOGENOM" id="CLU_000445_70_46_6"/>
<dbReference type="SUPFAM" id="SSF55073">
    <property type="entry name" value="Nucleotide cyclase"/>
    <property type="match status" value="1"/>
</dbReference>
<dbReference type="SMART" id="SM00052">
    <property type="entry name" value="EAL"/>
    <property type="match status" value="1"/>
</dbReference>
<dbReference type="InterPro" id="IPR052155">
    <property type="entry name" value="Biofilm_reg_signaling"/>
</dbReference>
<evidence type="ECO:0000256" key="1">
    <source>
        <dbReference type="ARBA" id="ARBA00001946"/>
    </source>
</evidence>
<dbReference type="Proteomes" id="UP000005953">
    <property type="component" value="Unassembled WGS sequence"/>
</dbReference>
<dbReference type="PROSITE" id="PS50885">
    <property type="entry name" value="HAMP"/>
    <property type="match status" value="1"/>
</dbReference>
<proteinExistence type="predicted"/>
<dbReference type="FunFam" id="3.30.70.270:FF:000001">
    <property type="entry name" value="Diguanylate cyclase domain protein"/>
    <property type="match status" value="1"/>
</dbReference>
<dbReference type="EMBL" id="AAOE01000036">
    <property type="protein sequence ID" value="EAR07645.1"/>
    <property type="molecule type" value="Genomic_DNA"/>
</dbReference>
<dbReference type="Gene3D" id="3.30.450.20">
    <property type="entry name" value="PAS domain"/>
    <property type="match status" value="1"/>
</dbReference>
<feature type="transmembrane region" description="Helical" evidence="4">
    <location>
        <begin position="49"/>
        <end position="71"/>
    </location>
</feature>
<keyword evidence="4" id="KW-0472">Membrane</keyword>
<evidence type="ECO:0000256" key="2">
    <source>
        <dbReference type="SAM" id="Coils"/>
    </source>
</evidence>
<dbReference type="NCBIfam" id="TIGR00254">
    <property type="entry name" value="GGDEF"/>
    <property type="match status" value="1"/>
</dbReference>
<dbReference type="CDD" id="cd01948">
    <property type="entry name" value="EAL"/>
    <property type="match status" value="1"/>
</dbReference>
<feature type="domain" description="PAS" evidence="5">
    <location>
        <begin position="290"/>
        <end position="364"/>
    </location>
</feature>
<dbReference type="GO" id="GO:0003824">
    <property type="term" value="F:catalytic activity"/>
    <property type="evidence" value="ECO:0007669"/>
    <property type="project" value="UniProtKB-ARBA"/>
</dbReference>
<feature type="domain" description="EAL" evidence="6">
    <location>
        <begin position="597"/>
        <end position="853"/>
    </location>
</feature>
<keyword evidence="4" id="KW-1133">Transmembrane helix</keyword>
<dbReference type="InterPro" id="IPR000160">
    <property type="entry name" value="GGDEF_dom"/>
</dbReference>
<keyword evidence="10" id="KW-1185">Reference proteome</keyword>
<evidence type="ECO:0000259" key="8">
    <source>
        <dbReference type="PROSITE" id="PS50887"/>
    </source>
</evidence>
<dbReference type="InterPro" id="IPR043128">
    <property type="entry name" value="Rev_trsase/Diguanyl_cyclase"/>
</dbReference>
<dbReference type="InterPro" id="IPR003660">
    <property type="entry name" value="HAMP_dom"/>
</dbReference>
<dbReference type="InterPro" id="IPR001633">
    <property type="entry name" value="EAL_dom"/>
</dbReference>
<dbReference type="Pfam" id="PF00563">
    <property type="entry name" value="EAL"/>
    <property type="match status" value="1"/>
</dbReference>
<dbReference type="Gene3D" id="3.30.70.270">
    <property type="match status" value="1"/>
</dbReference>